<evidence type="ECO:0000256" key="9">
    <source>
        <dbReference type="ARBA" id="ARBA00023128"/>
    </source>
</evidence>
<feature type="transmembrane region" description="Helical" evidence="14">
    <location>
        <begin position="251"/>
        <end position="272"/>
    </location>
</feature>
<keyword evidence="8 14" id="KW-1133">Transmembrane helix</keyword>
<comment type="similarity">
    <text evidence="2">Belongs to the UbiA prenyltransferase family.</text>
</comment>
<organism evidence="15 16">
    <name type="scientific">Dimorphilus gyrociliatus</name>
    <dbReference type="NCBI Taxonomy" id="2664684"/>
    <lineage>
        <taxon>Eukaryota</taxon>
        <taxon>Metazoa</taxon>
        <taxon>Spiralia</taxon>
        <taxon>Lophotrochozoa</taxon>
        <taxon>Annelida</taxon>
        <taxon>Polychaeta</taxon>
        <taxon>Polychaeta incertae sedis</taxon>
        <taxon>Dinophilidae</taxon>
        <taxon>Dimorphilus</taxon>
    </lineage>
</organism>
<evidence type="ECO:0000256" key="8">
    <source>
        <dbReference type="ARBA" id="ARBA00022989"/>
    </source>
</evidence>
<keyword evidence="11 14" id="KW-0472">Membrane</keyword>
<dbReference type="InterPro" id="IPR006369">
    <property type="entry name" value="Protohaem_IX_farnesylTrfase"/>
</dbReference>
<keyword evidence="16" id="KW-1185">Reference proteome</keyword>
<evidence type="ECO:0000256" key="4">
    <source>
        <dbReference type="ARBA" id="ARBA00016335"/>
    </source>
</evidence>
<evidence type="ECO:0000313" key="15">
    <source>
        <dbReference type="EMBL" id="CAD5120395.1"/>
    </source>
</evidence>
<feature type="transmembrane region" description="Helical" evidence="14">
    <location>
        <begin position="278"/>
        <end position="296"/>
    </location>
</feature>
<dbReference type="FunFam" id="1.10.357.140:FF:000004">
    <property type="entry name" value="Protoheme IX farnesyltransferase, mitochondrial"/>
    <property type="match status" value="1"/>
</dbReference>
<accession>A0A7I8W0W5</accession>
<feature type="transmembrane region" description="Helical" evidence="14">
    <location>
        <begin position="222"/>
        <end position="239"/>
    </location>
</feature>
<evidence type="ECO:0000256" key="11">
    <source>
        <dbReference type="ARBA" id="ARBA00023136"/>
    </source>
</evidence>
<dbReference type="EMBL" id="CAJFCJ010000012">
    <property type="protein sequence ID" value="CAD5120395.1"/>
    <property type="molecule type" value="Genomic_DNA"/>
</dbReference>
<evidence type="ECO:0000256" key="13">
    <source>
        <dbReference type="ARBA" id="ARBA00047690"/>
    </source>
</evidence>
<dbReference type="PROSITE" id="PS00943">
    <property type="entry name" value="UBIA"/>
    <property type="match status" value="1"/>
</dbReference>
<keyword evidence="10" id="KW-0350">Heme biosynthesis</keyword>
<feature type="transmembrane region" description="Helical" evidence="14">
    <location>
        <begin position="195"/>
        <end position="216"/>
    </location>
</feature>
<evidence type="ECO:0000256" key="6">
    <source>
        <dbReference type="ARBA" id="ARBA00022692"/>
    </source>
</evidence>
<dbReference type="HAMAP" id="MF_00154">
    <property type="entry name" value="CyoE_CtaB"/>
    <property type="match status" value="1"/>
</dbReference>
<proteinExistence type="inferred from homology"/>
<evidence type="ECO:0000256" key="2">
    <source>
        <dbReference type="ARBA" id="ARBA00005985"/>
    </source>
</evidence>
<evidence type="ECO:0000256" key="7">
    <source>
        <dbReference type="ARBA" id="ARBA00022946"/>
    </source>
</evidence>
<dbReference type="Gene3D" id="1.10.357.140">
    <property type="entry name" value="UbiA prenyltransferase"/>
    <property type="match status" value="1"/>
</dbReference>
<keyword evidence="6 14" id="KW-0812">Transmembrane</keyword>
<comment type="subcellular location">
    <subcellularLocation>
        <location evidence="1">Mitochondrion membrane</location>
        <topology evidence="1">Multi-pass membrane protein</topology>
    </subcellularLocation>
</comment>
<dbReference type="EC" id="2.5.1.141" evidence="3"/>
<gene>
    <name evidence="15" type="ORF">DGYR_LOCUS8501</name>
</gene>
<evidence type="ECO:0000256" key="5">
    <source>
        <dbReference type="ARBA" id="ARBA00022679"/>
    </source>
</evidence>
<dbReference type="PANTHER" id="PTHR43448:SF2">
    <property type="entry name" value="PROTOHEME IX FARNESYLTRANSFERASE, MITOCHONDRIAL"/>
    <property type="match status" value="1"/>
</dbReference>
<dbReference type="GO" id="GO:0006784">
    <property type="term" value="P:heme A biosynthetic process"/>
    <property type="evidence" value="ECO:0007669"/>
    <property type="project" value="TreeGrafter"/>
</dbReference>
<dbReference type="NCBIfam" id="TIGR01473">
    <property type="entry name" value="cyoE_ctaB"/>
    <property type="match status" value="1"/>
</dbReference>
<dbReference type="GO" id="GO:0031966">
    <property type="term" value="C:mitochondrial membrane"/>
    <property type="evidence" value="ECO:0007669"/>
    <property type="project" value="UniProtKB-SubCell"/>
</dbReference>
<evidence type="ECO:0000256" key="3">
    <source>
        <dbReference type="ARBA" id="ARBA00012292"/>
    </source>
</evidence>
<dbReference type="InterPro" id="IPR044878">
    <property type="entry name" value="UbiA_sf"/>
</dbReference>
<evidence type="ECO:0000256" key="12">
    <source>
        <dbReference type="ARBA" id="ARBA00030253"/>
    </source>
</evidence>
<evidence type="ECO:0000313" key="16">
    <source>
        <dbReference type="Proteomes" id="UP000549394"/>
    </source>
</evidence>
<feature type="transmembrane region" description="Helical" evidence="14">
    <location>
        <begin position="128"/>
        <end position="145"/>
    </location>
</feature>
<dbReference type="GO" id="GO:0008495">
    <property type="term" value="F:protoheme IX farnesyltransferase activity"/>
    <property type="evidence" value="ECO:0007669"/>
    <property type="project" value="UniProtKB-EC"/>
</dbReference>
<keyword evidence="5" id="KW-0808">Transferase</keyword>
<evidence type="ECO:0000256" key="1">
    <source>
        <dbReference type="ARBA" id="ARBA00004225"/>
    </source>
</evidence>
<dbReference type="Proteomes" id="UP000549394">
    <property type="component" value="Unassembled WGS sequence"/>
</dbReference>
<dbReference type="InterPro" id="IPR030470">
    <property type="entry name" value="UbiA_prenylTrfase_CS"/>
</dbReference>
<comment type="caution">
    <text evidence="15">The sequence shown here is derived from an EMBL/GenBank/DDBJ whole genome shotgun (WGS) entry which is preliminary data.</text>
</comment>
<reference evidence="15 16" key="1">
    <citation type="submission" date="2020-08" db="EMBL/GenBank/DDBJ databases">
        <authorList>
            <person name="Hejnol A."/>
        </authorList>
    </citation>
    <scope>NUCLEOTIDE SEQUENCE [LARGE SCALE GENOMIC DNA]</scope>
</reference>
<dbReference type="Pfam" id="PF01040">
    <property type="entry name" value="UbiA"/>
    <property type="match status" value="1"/>
</dbReference>
<feature type="transmembrane region" description="Helical" evidence="14">
    <location>
        <begin position="376"/>
        <end position="394"/>
    </location>
</feature>
<dbReference type="OrthoDB" id="5211at2759"/>
<sequence length="420" mass="46518">MFSKLSSCRSQFTLLLRSSCCIKNGLVHSTVGHSKLMHKTAKEAKLDNVDENLTIFVKASGKSLALPRPKNSTENYSLTVGEKVLKINNREIPAEDTQVQSVGDLLWRQVGDYKISELPKYYMALSKLRLTGLVVATAMAGYALAPEVFCVSTFAYCSIGTALTSAAANSINQFLEVPYDSQMSRTKNRVLVRGYLSPLHAVNFAIVSGVTGLTILALGTNLLTTSLGLLNLILYTAVYTPMKRKSPANTWVGSIVGAIPPIMGWTACGGGLEPGAFLLGALLFSWQFPHFNALSWNLKQEYSRAGYRMMSVVDPDMCRRVALRHSVLITIYCLMASPLELTNWSFAVDSFILNMCLVYLSAKFYKDADSKSARKLFRFSLIHIPALFVLMLISKKWKRTEDKNTNTNTPKTAFQQIIEN</sequence>
<protein>
    <recommendedName>
        <fullName evidence="4">Protoheme IX farnesyltransferase, mitochondrial</fullName>
        <ecNumber evidence="3">2.5.1.141</ecNumber>
    </recommendedName>
    <alternativeName>
        <fullName evidence="12">Heme O synthase</fullName>
    </alternativeName>
</protein>
<name>A0A7I8W0W5_9ANNE</name>
<keyword evidence="7" id="KW-0809">Transit peptide</keyword>
<dbReference type="CDD" id="cd13957">
    <property type="entry name" value="PT_UbiA_Cox10"/>
    <property type="match status" value="1"/>
</dbReference>
<comment type="catalytic activity">
    <reaction evidence="13">
        <text>heme b + (2E,6E)-farnesyl diphosphate + H2O = Fe(II)-heme o + diphosphate</text>
        <dbReference type="Rhea" id="RHEA:28070"/>
        <dbReference type="ChEBI" id="CHEBI:15377"/>
        <dbReference type="ChEBI" id="CHEBI:33019"/>
        <dbReference type="ChEBI" id="CHEBI:60344"/>
        <dbReference type="ChEBI" id="CHEBI:60530"/>
        <dbReference type="ChEBI" id="CHEBI:175763"/>
        <dbReference type="EC" id="2.5.1.141"/>
    </reaction>
</comment>
<feature type="transmembrane region" description="Helical" evidence="14">
    <location>
        <begin position="317"/>
        <end position="338"/>
    </location>
</feature>
<dbReference type="PANTHER" id="PTHR43448">
    <property type="entry name" value="PROTOHEME IX FARNESYLTRANSFERASE, MITOCHONDRIAL"/>
    <property type="match status" value="1"/>
</dbReference>
<dbReference type="InterPro" id="IPR000537">
    <property type="entry name" value="UbiA_prenyltransferase"/>
</dbReference>
<dbReference type="AlphaFoldDB" id="A0A7I8W0W5"/>
<evidence type="ECO:0000256" key="14">
    <source>
        <dbReference type="SAM" id="Phobius"/>
    </source>
</evidence>
<keyword evidence="9" id="KW-0496">Mitochondrion</keyword>
<evidence type="ECO:0000256" key="10">
    <source>
        <dbReference type="ARBA" id="ARBA00023133"/>
    </source>
</evidence>